<accession>A0A132ADZ9</accession>
<dbReference type="AlphaFoldDB" id="A0A132ADZ9"/>
<feature type="region of interest" description="Disordered" evidence="1">
    <location>
        <begin position="136"/>
        <end position="179"/>
    </location>
</feature>
<name>A0A132ADZ9_SARSC</name>
<evidence type="ECO:0000313" key="3">
    <source>
        <dbReference type="Proteomes" id="UP000616769"/>
    </source>
</evidence>
<protein>
    <submittedName>
        <fullName evidence="2">Uncharacterized protein</fullName>
    </submittedName>
</protein>
<reference evidence="2 3" key="1">
    <citation type="journal article" date="2015" name="Parasit. Vectors">
        <title>Draft genome of the scabies mite.</title>
        <authorList>
            <person name="Rider S.D.Jr."/>
            <person name="Morgan M.S."/>
            <person name="Arlian L.G."/>
        </authorList>
    </citation>
    <scope>NUCLEOTIDE SEQUENCE [LARGE SCALE GENOMIC DNA]</scope>
    <source>
        <strain evidence="2">Arlian Lab</strain>
    </source>
</reference>
<feature type="compositionally biased region" description="Low complexity" evidence="1">
    <location>
        <begin position="148"/>
        <end position="160"/>
    </location>
</feature>
<proteinExistence type="predicted"/>
<sequence>FCSILAYVGYYYRRKFIQLKDLLYVEYSNIYAGSQTSEPRHFDNPVYSSMPGFSKNKFLNNFNQVNGGIVGKNINLLNNKQKDHKIGNSNSIYEVPNNNLYVDLENEHSKVQNKSNNFYHSIDELETEINCKPNGNNNDISIDKNIPSCSSDSSTKNSNDYDIPKNSNPSNTSDPKDSATIFAANQIEKATDLHQYQNIFDKSNG</sequence>
<organism evidence="2 3">
    <name type="scientific">Sarcoptes scabiei</name>
    <name type="common">Itch mite</name>
    <name type="synonym">Acarus scabiei</name>
    <dbReference type="NCBI Taxonomy" id="52283"/>
    <lineage>
        <taxon>Eukaryota</taxon>
        <taxon>Metazoa</taxon>
        <taxon>Ecdysozoa</taxon>
        <taxon>Arthropoda</taxon>
        <taxon>Chelicerata</taxon>
        <taxon>Arachnida</taxon>
        <taxon>Acari</taxon>
        <taxon>Acariformes</taxon>
        <taxon>Sarcoptiformes</taxon>
        <taxon>Astigmata</taxon>
        <taxon>Psoroptidia</taxon>
        <taxon>Sarcoptoidea</taxon>
        <taxon>Sarcoptidae</taxon>
        <taxon>Sarcoptinae</taxon>
        <taxon>Sarcoptes</taxon>
    </lineage>
</organism>
<comment type="caution">
    <text evidence="2">The sequence shown here is derived from an EMBL/GenBank/DDBJ whole genome shotgun (WGS) entry which is preliminary data.</text>
</comment>
<evidence type="ECO:0000256" key="1">
    <source>
        <dbReference type="SAM" id="MobiDB-lite"/>
    </source>
</evidence>
<dbReference type="Proteomes" id="UP000616769">
    <property type="component" value="Unassembled WGS sequence"/>
</dbReference>
<dbReference type="OrthoDB" id="18487at2759"/>
<feature type="non-terminal residue" evidence="2">
    <location>
        <position position="1"/>
    </location>
</feature>
<gene>
    <name evidence="2" type="ORF">QR98_0076860</name>
</gene>
<dbReference type="VEuPathDB" id="VectorBase:SSCA006114"/>
<evidence type="ECO:0000313" key="2">
    <source>
        <dbReference type="EMBL" id="KPM09153.1"/>
    </source>
</evidence>
<dbReference type="EMBL" id="JXLN01013188">
    <property type="protein sequence ID" value="KPM09153.1"/>
    <property type="molecule type" value="Genomic_DNA"/>
</dbReference>